<feature type="compositionally biased region" description="Polar residues" evidence="1">
    <location>
        <begin position="219"/>
        <end position="233"/>
    </location>
</feature>
<comment type="caution">
    <text evidence="2">The sequence shown here is derived from an EMBL/GenBank/DDBJ whole genome shotgun (WGS) entry which is preliminary data.</text>
</comment>
<dbReference type="EMBL" id="BSXT01000308">
    <property type="protein sequence ID" value="GMF23997.1"/>
    <property type="molecule type" value="Genomic_DNA"/>
</dbReference>
<feature type="compositionally biased region" description="Low complexity" evidence="1">
    <location>
        <begin position="247"/>
        <end position="256"/>
    </location>
</feature>
<proteinExistence type="predicted"/>
<evidence type="ECO:0000313" key="3">
    <source>
        <dbReference type="Proteomes" id="UP001165121"/>
    </source>
</evidence>
<gene>
    <name evidence="2" type="ORF">Pfra01_000392700</name>
</gene>
<name>A0A9W6U266_9STRA</name>
<dbReference type="Proteomes" id="UP001165121">
    <property type="component" value="Unassembled WGS sequence"/>
</dbReference>
<feature type="region of interest" description="Disordered" evidence="1">
    <location>
        <begin position="331"/>
        <end position="353"/>
    </location>
</feature>
<feature type="compositionally biased region" description="Basic residues" evidence="1">
    <location>
        <begin position="236"/>
        <end position="246"/>
    </location>
</feature>
<feature type="region of interest" description="Disordered" evidence="1">
    <location>
        <begin position="151"/>
        <end position="170"/>
    </location>
</feature>
<evidence type="ECO:0000256" key="1">
    <source>
        <dbReference type="SAM" id="MobiDB-lite"/>
    </source>
</evidence>
<feature type="region of interest" description="Disordered" evidence="1">
    <location>
        <begin position="215"/>
        <end position="277"/>
    </location>
</feature>
<protein>
    <submittedName>
        <fullName evidence="2">Unnamed protein product</fullName>
    </submittedName>
</protein>
<feature type="compositionally biased region" description="Polar residues" evidence="1">
    <location>
        <begin position="95"/>
        <end position="114"/>
    </location>
</feature>
<evidence type="ECO:0000313" key="2">
    <source>
        <dbReference type="EMBL" id="GMF23997.1"/>
    </source>
</evidence>
<accession>A0A9W6U266</accession>
<feature type="compositionally biased region" description="Low complexity" evidence="1">
    <location>
        <begin position="152"/>
        <end position="170"/>
    </location>
</feature>
<dbReference type="AlphaFoldDB" id="A0A9W6U266"/>
<keyword evidence="3" id="KW-1185">Reference proteome</keyword>
<feature type="region of interest" description="Disordered" evidence="1">
    <location>
        <begin position="95"/>
        <end position="128"/>
    </location>
</feature>
<reference evidence="2" key="1">
    <citation type="submission" date="2023-04" db="EMBL/GenBank/DDBJ databases">
        <title>Phytophthora fragariaefolia NBRC 109709.</title>
        <authorList>
            <person name="Ichikawa N."/>
            <person name="Sato H."/>
            <person name="Tonouchi N."/>
        </authorList>
    </citation>
    <scope>NUCLEOTIDE SEQUENCE</scope>
    <source>
        <strain evidence="2">NBRC 109709</strain>
    </source>
</reference>
<sequence length="431" mass="46881">MLILLNIKIAELRQLIAQAATAHVSTHVVLSHLEGGALDLDVKLANREAELLGRHYLRVLNVSGLQKSTSPRELSVGEPEPKRIQHVPVLAPPSSIQTAEAPQSVSSYAFQSPEGTPPGSIASGSESVVKAESQASSNLFGMPNFSDESLVSATSASGTSRDSSSGYSGLGWDRDAGGHMLVVPMVMPGRTLGEETPVGPATDLDVTHATHLRIPVEVSQDNVTMSEPDQSQGRGRTAKTSRRSSKRSSSSLSGSSSREEDHRRRRSSRRSPSENTYILGRSCASMASGSAQSALNIMYQVQEALARMQTRQESALEKLNARVDLEVARRFGPQAQDAPEKPGPTPSPTEDAWVRRKAETRGAARLEAAHLERERADVLLIPYRVQMETQQADEVRRVSSIVWALQRELEDMRVSRAQERETAKNVQTLLN</sequence>
<organism evidence="2 3">
    <name type="scientific">Phytophthora fragariaefolia</name>
    <dbReference type="NCBI Taxonomy" id="1490495"/>
    <lineage>
        <taxon>Eukaryota</taxon>
        <taxon>Sar</taxon>
        <taxon>Stramenopiles</taxon>
        <taxon>Oomycota</taxon>
        <taxon>Peronosporomycetes</taxon>
        <taxon>Peronosporales</taxon>
        <taxon>Peronosporaceae</taxon>
        <taxon>Phytophthora</taxon>
    </lineage>
</organism>